<dbReference type="Gene3D" id="2.10.25.10">
    <property type="entry name" value="Laminin"/>
    <property type="match status" value="3"/>
</dbReference>
<dbReference type="SMART" id="SM00607">
    <property type="entry name" value="FTP"/>
    <property type="match status" value="1"/>
</dbReference>
<keyword evidence="12" id="KW-0732">Signal</keyword>
<accession>A0A9J7M717</accession>
<evidence type="ECO:0000256" key="7">
    <source>
        <dbReference type="ARBA" id="ARBA00022737"/>
    </source>
</evidence>
<dbReference type="InterPro" id="IPR009030">
    <property type="entry name" value="Growth_fac_rcpt_cys_sf"/>
</dbReference>
<feature type="domain" description="EGF-like" evidence="13">
    <location>
        <begin position="316"/>
        <end position="351"/>
    </location>
</feature>
<dbReference type="Pfam" id="PF00008">
    <property type="entry name" value="EGF"/>
    <property type="match status" value="2"/>
</dbReference>
<comment type="caution">
    <text evidence="11">Lacks conserved residue(s) required for the propagation of feature annotation.</text>
</comment>
<dbReference type="GO" id="GO:0005509">
    <property type="term" value="F:calcium ion binding"/>
    <property type="evidence" value="ECO:0007669"/>
    <property type="project" value="InterPro"/>
</dbReference>
<evidence type="ECO:0000256" key="3">
    <source>
        <dbReference type="ARBA" id="ARBA00011233"/>
    </source>
</evidence>
<dbReference type="FunFam" id="2.10.25.10:FF:000279">
    <property type="entry name" value="Neurogenic locus notch 1"/>
    <property type="match status" value="2"/>
</dbReference>
<keyword evidence="14" id="KW-1185">Reference proteome</keyword>
<dbReference type="PROSITE" id="PS00010">
    <property type="entry name" value="ASX_HYDROXYL"/>
    <property type="match status" value="3"/>
</dbReference>
<dbReference type="InterPro" id="IPR013032">
    <property type="entry name" value="EGF-like_CS"/>
</dbReference>
<reference evidence="15" key="2">
    <citation type="submission" date="2025-08" db="UniProtKB">
        <authorList>
            <consortium name="RefSeq"/>
        </authorList>
    </citation>
    <scope>IDENTIFICATION</scope>
    <source>
        <strain evidence="15">S238N-H82</strain>
        <tissue evidence="15">Testes</tissue>
    </source>
</reference>
<dbReference type="Pfam" id="PF22633">
    <property type="entry name" value="F5_F8_type_C_2"/>
    <property type="match status" value="1"/>
</dbReference>
<keyword evidence="4 11" id="KW-0245">EGF-like domain</keyword>
<evidence type="ECO:0000256" key="4">
    <source>
        <dbReference type="ARBA" id="ARBA00022536"/>
    </source>
</evidence>
<name>A0A9J7M717_BRAFL</name>
<keyword evidence="9 11" id="KW-1015">Disulfide bond</keyword>
<dbReference type="InterPro" id="IPR006585">
    <property type="entry name" value="FTP1"/>
</dbReference>
<evidence type="ECO:0000256" key="6">
    <source>
        <dbReference type="ARBA" id="ARBA00022734"/>
    </source>
</evidence>
<evidence type="ECO:0000256" key="2">
    <source>
        <dbReference type="ARBA" id="ARBA00010147"/>
    </source>
</evidence>
<dbReference type="GO" id="GO:0001868">
    <property type="term" value="P:regulation of complement activation, lectin pathway"/>
    <property type="evidence" value="ECO:0007669"/>
    <property type="project" value="UniProtKB-ARBA"/>
</dbReference>
<dbReference type="KEGG" id="bfo:118427929"/>
<dbReference type="InterPro" id="IPR051941">
    <property type="entry name" value="BG_Antigen-Binding_Lectin"/>
</dbReference>
<comment type="subunit">
    <text evidence="3">Homotrimer.</text>
</comment>
<keyword evidence="10" id="KW-0325">Glycoprotein</keyword>
<evidence type="ECO:0000256" key="1">
    <source>
        <dbReference type="ARBA" id="ARBA00002219"/>
    </source>
</evidence>
<evidence type="ECO:0000256" key="9">
    <source>
        <dbReference type="ARBA" id="ARBA00023157"/>
    </source>
</evidence>
<evidence type="ECO:0000256" key="11">
    <source>
        <dbReference type="PROSITE-ProRule" id="PRU00076"/>
    </source>
</evidence>
<dbReference type="PANTHER" id="PTHR45713:SF6">
    <property type="entry name" value="F5_8 TYPE C DOMAIN-CONTAINING PROTEIN"/>
    <property type="match status" value="1"/>
</dbReference>
<keyword evidence="5" id="KW-0479">Metal-binding</keyword>
<sequence>MWKFLLLLAAVGTLPTASVGHPCNSTLLPVPRDGAKICFMSPQGTTQVWYCKMHCNAPLEYSNHHEDMYECGAHTAWLWMVRVMRPNGMPVFISGSVGDCSSGFLLLPVVTVGGLVITAGQPLDTQAIIDEMKDQLEQIGLCNYNSPCLICQITVEMENAFSQSLPDAQQHGCLEGENVALDKPAFQTSTALNLGAASNAVDGNTDTDYFAGSCASTLEDSNPAWWVDLGETHIIDRVDIFNRQDCCGDKISPFNIHIGDSPRVSENHKCGGDHNMDPHQPATSVSCYGMKGRYVGIRLPGSFRTLTLCEVQISGEPDDCASSPCVHGTCFDAIDGYSCFCEPGWGGTNCDTNTDDCRSSPCGEHGTCNDVVGGYTCTCDAGWEGINCDQDINECESSPCVHGYCSDGVNSYTCICEQNWSGTNCDQGRYLP</sequence>
<feature type="disulfide bond" evidence="11">
    <location>
        <begin position="395"/>
        <end position="405"/>
    </location>
</feature>
<dbReference type="InterPro" id="IPR008979">
    <property type="entry name" value="Galactose-bd-like_sf"/>
</dbReference>
<dbReference type="SUPFAM" id="SSF57184">
    <property type="entry name" value="Growth factor receptor domain"/>
    <property type="match status" value="1"/>
</dbReference>
<evidence type="ECO:0000256" key="5">
    <source>
        <dbReference type="ARBA" id="ARBA00022723"/>
    </source>
</evidence>
<gene>
    <name evidence="15" type="primary">LOC118427929</name>
</gene>
<dbReference type="GeneID" id="118427929"/>
<dbReference type="SMART" id="SM00181">
    <property type="entry name" value="EGF"/>
    <property type="match status" value="3"/>
</dbReference>
<feature type="chain" id="PRO_5039897523" evidence="12">
    <location>
        <begin position="21"/>
        <end position="432"/>
    </location>
</feature>
<evidence type="ECO:0000313" key="14">
    <source>
        <dbReference type="Proteomes" id="UP000001554"/>
    </source>
</evidence>
<evidence type="ECO:0000256" key="12">
    <source>
        <dbReference type="SAM" id="SignalP"/>
    </source>
</evidence>
<dbReference type="FunFam" id="2.10.25.10:FF:000031">
    <property type="entry name" value="neurogenic locus notch homolog protein 3"/>
    <property type="match status" value="1"/>
</dbReference>
<evidence type="ECO:0000256" key="8">
    <source>
        <dbReference type="ARBA" id="ARBA00022837"/>
    </source>
</evidence>
<dbReference type="CDD" id="cd00054">
    <property type="entry name" value="EGF_CA"/>
    <property type="match status" value="3"/>
</dbReference>
<dbReference type="InterPro" id="IPR000742">
    <property type="entry name" value="EGF"/>
</dbReference>
<feature type="disulfide bond" evidence="11">
    <location>
        <begin position="379"/>
        <end position="388"/>
    </location>
</feature>
<evidence type="ECO:0000313" key="15">
    <source>
        <dbReference type="RefSeq" id="XP_035693790.1"/>
    </source>
</evidence>
<dbReference type="AlphaFoldDB" id="A0A9J7M717"/>
<dbReference type="PROSITE" id="PS01186">
    <property type="entry name" value="EGF_2"/>
    <property type="match status" value="2"/>
</dbReference>
<dbReference type="InterPro" id="IPR018097">
    <property type="entry name" value="EGF_Ca-bd_CS"/>
</dbReference>
<dbReference type="GO" id="GO:0010185">
    <property type="term" value="P:regulation of cellular defense response"/>
    <property type="evidence" value="ECO:0007669"/>
    <property type="project" value="UniProtKB-ARBA"/>
</dbReference>
<feature type="disulfide bond" evidence="11">
    <location>
        <begin position="320"/>
        <end position="330"/>
    </location>
</feature>
<dbReference type="SMART" id="SM00179">
    <property type="entry name" value="EGF_CA"/>
    <property type="match status" value="3"/>
</dbReference>
<reference evidence="14" key="1">
    <citation type="journal article" date="2020" name="Nat. Ecol. Evol.">
        <title>Deeply conserved synteny resolves early events in vertebrate evolution.</title>
        <authorList>
            <person name="Simakov O."/>
            <person name="Marletaz F."/>
            <person name="Yue J.X."/>
            <person name="O'Connell B."/>
            <person name="Jenkins J."/>
            <person name="Brandt A."/>
            <person name="Calef R."/>
            <person name="Tung C.H."/>
            <person name="Huang T.K."/>
            <person name="Schmutz J."/>
            <person name="Satoh N."/>
            <person name="Yu J.K."/>
            <person name="Putnam N.H."/>
            <person name="Green R.E."/>
            <person name="Rokhsar D.S."/>
        </authorList>
    </citation>
    <scope>NUCLEOTIDE SEQUENCE [LARGE SCALE GENOMIC DNA]</scope>
    <source>
        <strain evidence="14">S238N-H82</strain>
    </source>
</reference>
<dbReference type="SUPFAM" id="SSF49785">
    <property type="entry name" value="Galactose-binding domain-like"/>
    <property type="match status" value="1"/>
</dbReference>
<dbReference type="OrthoDB" id="547680at2759"/>
<dbReference type="Pfam" id="PF12661">
    <property type="entry name" value="hEGF"/>
    <property type="match status" value="1"/>
</dbReference>
<dbReference type="Gene3D" id="2.60.120.260">
    <property type="entry name" value="Galactose-binding domain-like"/>
    <property type="match status" value="1"/>
</dbReference>
<dbReference type="PROSITE" id="PS50026">
    <property type="entry name" value="EGF_3"/>
    <property type="match status" value="3"/>
</dbReference>
<dbReference type="PROSITE" id="PS00022">
    <property type="entry name" value="EGF_1"/>
    <property type="match status" value="3"/>
</dbReference>
<dbReference type="GO" id="GO:0042806">
    <property type="term" value="F:fucose binding"/>
    <property type="evidence" value="ECO:0007669"/>
    <property type="project" value="UniProtKB-ARBA"/>
</dbReference>
<proteinExistence type="inferred from homology"/>
<dbReference type="PROSITE" id="PS01187">
    <property type="entry name" value="EGF_CA"/>
    <property type="match status" value="1"/>
</dbReference>
<dbReference type="InterPro" id="IPR000152">
    <property type="entry name" value="EGF-type_Asp/Asn_hydroxyl_site"/>
</dbReference>
<feature type="domain" description="EGF-like" evidence="13">
    <location>
        <begin position="353"/>
        <end position="389"/>
    </location>
</feature>
<dbReference type="PANTHER" id="PTHR45713">
    <property type="entry name" value="FTP DOMAIN-CONTAINING PROTEIN"/>
    <property type="match status" value="1"/>
</dbReference>
<evidence type="ECO:0000256" key="10">
    <source>
        <dbReference type="ARBA" id="ARBA00023180"/>
    </source>
</evidence>
<dbReference type="RefSeq" id="XP_035693790.1">
    <property type="nucleotide sequence ID" value="XM_035837897.1"/>
</dbReference>
<keyword evidence="8" id="KW-0106">Calcium</keyword>
<comment type="function">
    <text evidence="1">Acts as a defensive agent. Recognizes blood group fucosylated oligosaccharides including A, B, H and Lewis B-type antigens. Does not recognize Lewis A antigen and has low affinity for monovalent haptens.</text>
</comment>
<feature type="domain" description="EGF-like" evidence="13">
    <location>
        <begin position="391"/>
        <end position="426"/>
    </location>
</feature>
<organism evidence="14 15">
    <name type="scientific">Branchiostoma floridae</name>
    <name type="common">Florida lancelet</name>
    <name type="synonym">Amphioxus</name>
    <dbReference type="NCBI Taxonomy" id="7739"/>
    <lineage>
        <taxon>Eukaryota</taxon>
        <taxon>Metazoa</taxon>
        <taxon>Chordata</taxon>
        <taxon>Cephalochordata</taxon>
        <taxon>Leptocardii</taxon>
        <taxon>Amphioxiformes</taxon>
        <taxon>Branchiostomatidae</taxon>
        <taxon>Branchiostoma</taxon>
    </lineage>
</organism>
<keyword evidence="7" id="KW-0677">Repeat</keyword>
<dbReference type="Proteomes" id="UP000001554">
    <property type="component" value="Chromosome 12"/>
</dbReference>
<feature type="signal peptide" evidence="12">
    <location>
        <begin position="1"/>
        <end position="20"/>
    </location>
</feature>
<comment type="similarity">
    <text evidence="2">Belongs to the fucolectin family.</text>
</comment>
<feature type="disulfide bond" evidence="11">
    <location>
        <begin position="416"/>
        <end position="425"/>
    </location>
</feature>
<dbReference type="InterPro" id="IPR001881">
    <property type="entry name" value="EGF-like_Ca-bd_dom"/>
</dbReference>
<evidence type="ECO:0000259" key="13">
    <source>
        <dbReference type="PROSITE" id="PS50026"/>
    </source>
</evidence>
<keyword evidence="6" id="KW-0430">Lectin</keyword>
<protein>
    <submittedName>
        <fullName evidence="15">Neurogenic locus notch homolog protein 1-like</fullName>
    </submittedName>
</protein>
<feature type="disulfide bond" evidence="11">
    <location>
        <begin position="341"/>
        <end position="350"/>
    </location>
</feature>